<proteinExistence type="predicted"/>
<feature type="transmembrane region" description="Helical" evidence="1">
    <location>
        <begin position="86"/>
        <end position="105"/>
    </location>
</feature>
<evidence type="ECO:0000313" key="2">
    <source>
        <dbReference type="EMBL" id="SEE29529.1"/>
    </source>
</evidence>
<keyword evidence="1" id="KW-1133">Transmembrane helix</keyword>
<feature type="transmembrane region" description="Helical" evidence="1">
    <location>
        <begin position="20"/>
        <end position="40"/>
    </location>
</feature>
<dbReference type="RefSeq" id="WP_074710871.1">
    <property type="nucleotide sequence ID" value="NZ_FNTV01000001.1"/>
</dbReference>
<accession>A0A1H5HNG2</accession>
<dbReference type="EMBL" id="FNTV01000001">
    <property type="protein sequence ID" value="SEE29529.1"/>
    <property type="molecule type" value="Genomic_DNA"/>
</dbReference>
<evidence type="ECO:0000256" key="1">
    <source>
        <dbReference type="SAM" id="Phobius"/>
    </source>
</evidence>
<reference evidence="2 3" key="1">
    <citation type="submission" date="2016-10" db="EMBL/GenBank/DDBJ databases">
        <authorList>
            <person name="de Groot N.N."/>
        </authorList>
    </citation>
    <scope>NUCLEOTIDE SEQUENCE [LARGE SCALE GENOMIC DNA]</scope>
    <source>
        <strain evidence="2 3">DSM 22274</strain>
    </source>
</reference>
<dbReference type="Proteomes" id="UP000182725">
    <property type="component" value="Unassembled WGS sequence"/>
</dbReference>
<sequence length="223" mass="24013">MDTKEQLNQSAKFLADLPSICCLLLGLGVVTALFNGWILVIGSHVVRTWIVSCVILVASLVLLWVRAKRRRSDSANGGIWGWTRPIVTFLLVAAVGVGSSMGAFADMGMHNFMLDPRGQDGCQLVVRESAFLMAGGGEVYTVGTAGIGQLAGAWSTDDGYRPIEAGSYTLDWDSNVGELTVHEAFNFRSRQENTPQHTVEFGGVAFSGTTGAGRVEQQQIKCR</sequence>
<keyword evidence="1" id="KW-0472">Membrane</keyword>
<evidence type="ECO:0000313" key="3">
    <source>
        <dbReference type="Proteomes" id="UP000182725"/>
    </source>
</evidence>
<protein>
    <submittedName>
        <fullName evidence="2">Uncharacterized protein</fullName>
    </submittedName>
</protein>
<organism evidence="2 3">
    <name type="scientific">Arthrobacter alpinus</name>
    <dbReference type="NCBI Taxonomy" id="656366"/>
    <lineage>
        <taxon>Bacteria</taxon>
        <taxon>Bacillati</taxon>
        <taxon>Actinomycetota</taxon>
        <taxon>Actinomycetes</taxon>
        <taxon>Micrococcales</taxon>
        <taxon>Micrococcaceae</taxon>
        <taxon>Arthrobacter</taxon>
    </lineage>
</organism>
<dbReference type="AlphaFoldDB" id="A0A1H5HNG2"/>
<keyword evidence="1" id="KW-0812">Transmembrane</keyword>
<feature type="transmembrane region" description="Helical" evidence="1">
    <location>
        <begin position="46"/>
        <end position="65"/>
    </location>
</feature>
<name>A0A1H5HNG2_9MICC</name>
<gene>
    <name evidence="2" type="ORF">SAMN04489740_1066</name>
</gene>